<dbReference type="EMBL" id="VTER01000006">
    <property type="protein sequence ID" value="TYS47726.1"/>
    <property type="molecule type" value="Genomic_DNA"/>
</dbReference>
<dbReference type="UniPathway" id="UPA00219"/>
<gene>
    <name evidence="1" type="primary">amj</name>
    <name evidence="2" type="ORF">FZD51_12360</name>
</gene>
<comment type="function">
    <text evidence="1">Involved in peptidoglycan biosynthesis. Transports lipid-linked peptidoglycan precursors from the inner to the outer leaflet of the cytoplasmic membrane.</text>
</comment>
<keyword evidence="1" id="KW-0961">Cell wall biogenesis/degradation</keyword>
<dbReference type="GO" id="GO:0071555">
    <property type="term" value="P:cell wall organization"/>
    <property type="evidence" value="ECO:0007669"/>
    <property type="project" value="UniProtKB-KW"/>
</dbReference>
<dbReference type="Proteomes" id="UP000322139">
    <property type="component" value="Unassembled WGS sequence"/>
</dbReference>
<organism evidence="2 3">
    <name type="scientific">Bacillus infantis</name>
    <dbReference type="NCBI Taxonomy" id="324767"/>
    <lineage>
        <taxon>Bacteria</taxon>
        <taxon>Bacillati</taxon>
        <taxon>Bacillota</taxon>
        <taxon>Bacilli</taxon>
        <taxon>Bacillales</taxon>
        <taxon>Bacillaceae</taxon>
        <taxon>Bacillus</taxon>
    </lineage>
</organism>
<keyword evidence="1" id="KW-0812">Transmembrane</keyword>
<comment type="subcellular location">
    <subcellularLocation>
        <location evidence="1">Cell membrane</location>
        <topology evidence="1">Multi-pass membrane protein</topology>
    </subcellularLocation>
</comment>
<feature type="transmembrane region" description="Helical" evidence="1">
    <location>
        <begin position="86"/>
        <end position="109"/>
    </location>
</feature>
<keyword evidence="1" id="KW-0472">Membrane</keyword>
<keyword evidence="1" id="KW-1003">Cell membrane</keyword>
<feature type="transmembrane region" description="Helical" evidence="1">
    <location>
        <begin position="163"/>
        <end position="183"/>
    </location>
</feature>
<comment type="caution">
    <text evidence="1">Lacks conserved residue(s) required for the propagation of feature annotation.</text>
</comment>
<evidence type="ECO:0000256" key="1">
    <source>
        <dbReference type="HAMAP-Rule" id="MF_02077"/>
    </source>
</evidence>
<keyword evidence="1" id="KW-0813">Transport</keyword>
<comment type="caution">
    <text evidence="2">The sequence shown here is derived from an EMBL/GenBank/DDBJ whole genome shotgun (WGS) entry which is preliminary data.</text>
</comment>
<reference evidence="2 3" key="1">
    <citation type="submission" date="2019-08" db="EMBL/GenBank/DDBJ databases">
        <title>Bacillus genomes from the desert of Cuatro Cienegas, Coahuila.</title>
        <authorList>
            <person name="Olmedo-Alvarez G."/>
        </authorList>
    </citation>
    <scope>NUCLEOTIDE SEQUENCE [LARGE SCALE GENOMIC DNA]</scope>
    <source>
        <strain evidence="2 3">CH446_14T</strain>
    </source>
</reference>
<keyword evidence="1" id="KW-0573">Peptidoglycan synthesis</keyword>
<dbReference type="RefSeq" id="WP_148975056.1">
    <property type="nucleotide sequence ID" value="NZ_VTER01000006.1"/>
</dbReference>
<dbReference type="InterPro" id="IPR021260">
    <property type="entry name" value="Amj"/>
</dbReference>
<dbReference type="GO" id="GO:0008360">
    <property type="term" value="P:regulation of cell shape"/>
    <property type="evidence" value="ECO:0007669"/>
    <property type="project" value="UniProtKB-KW"/>
</dbReference>
<feature type="transmembrane region" description="Helical" evidence="1">
    <location>
        <begin position="38"/>
        <end position="57"/>
    </location>
</feature>
<dbReference type="GO" id="GO:0015648">
    <property type="term" value="F:lipid-linked peptidoglycan transporter activity"/>
    <property type="evidence" value="ECO:0007669"/>
    <property type="project" value="UniProtKB-UniRule"/>
</dbReference>
<keyword evidence="1" id="KW-1133">Transmembrane helix</keyword>
<dbReference type="HAMAP" id="MF_02077">
    <property type="entry name" value="Amj_flippase"/>
    <property type="match status" value="1"/>
</dbReference>
<comment type="similarity">
    <text evidence="1">Belongs to the Amj family.</text>
</comment>
<accession>A0A5D4RCW4</accession>
<proteinExistence type="inferred from homology"/>
<dbReference type="GO" id="GO:0005886">
    <property type="term" value="C:plasma membrane"/>
    <property type="evidence" value="ECO:0007669"/>
    <property type="project" value="UniProtKB-SubCell"/>
</dbReference>
<name>A0A5D4RCW4_9BACI</name>
<feature type="transmembrane region" description="Helical" evidence="1">
    <location>
        <begin position="247"/>
        <end position="267"/>
    </location>
</feature>
<dbReference type="GO" id="GO:0009252">
    <property type="term" value="P:peptidoglycan biosynthetic process"/>
    <property type="evidence" value="ECO:0007669"/>
    <property type="project" value="UniProtKB-UniRule"/>
</dbReference>
<evidence type="ECO:0000313" key="3">
    <source>
        <dbReference type="Proteomes" id="UP000322139"/>
    </source>
</evidence>
<protein>
    <recommendedName>
        <fullName evidence="1">Lipid II flippase Amj</fullName>
    </recommendedName>
</protein>
<evidence type="ECO:0000313" key="2">
    <source>
        <dbReference type="EMBL" id="TYS47726.1"/>
    </source>
</evidence>
<feature type="transmembrane region" description="Helical" evidence="1">
    <location>
        <begin position="195"/>
        <end position="214"/>
    </location>
</feature>
<dbReference type="AlphaFoldDB" id="A0A5D4RCW4"/>
<keyword evidence="1" id="KW-0133">Cell shape</keyword>
<dbReference type="Pfam" id="PF10997">
    <property type="entry name" value="Amj"/>
    <property type="match status" value="1"/>
</dbReference>
<sequence length="271" mass="29419">MAAFITGKLLLIALLLLVITAVETLAYSARLSGARVGLIATALSLFSSIVLISRFSTLFQQPMTAKLADLAPEGDKLGFLEDQYRFLLFVSSAGVVLGILLFPTFIGIFSRTIVQLSEEKGSYIKVLKKGFTIASLKKAATCFRFPRLSYLDGITFQTVPKRLFAVNVLISGIYTVGILAALYASALAPEYQGAAMMSSGIINGFATILLTLFVDPKASILADRVANKKAGYVYLKSYSLTMMTSKFAGTLFAQALFLPAAYYVAWFSKWI</sequence>
<comment type="pathway">
    <text evidence="1">Cell wall biogenesis; peptidoglycan biosynthesis.</text>
</comment>